<comment type="caution">
    <text evidence="2">The sequence shown here is derived from an EMBL/GenBank/DDBJ whole genome shotgun (WGS) entry which is preliminary data.</text>
</comment>
<proteinExistence type="predicted"/>
<dbReference type="OrthoDB" id="9806902at2"/>
<dbReference type="EMBL" id="QUNO01000037">
    <property type="protein sequence ID" value="REH18156.1"/>
    <property type="molecule type" value="Genomic_DNA"/>
</dbReference>
<gene>
    <name evidence="2" type="ORF">BCF44_13743</name>
</gene>
<dbReference type="InterPro" id="IPR022742">
    <property type="entry name" value="Hydrolase_4"/>
</dbReference>
<dbReference type="Pfam" id="PF12146">
    <property type="entry name" value="Hydrolase_4"/>
    <property type="match status" value="1"/>
</dbReference>
<dbReference type="AlphaFoldDB" id="A0A3E0G832"/>
<accession>A0A3E0G832</accession>
<sequence length="277" mass="30728">MVTRTSFSLDHVCTGDGTELKLHCWHSSGADVAVFYIHGIQSHGGWLFETGPALAARGVELHVLDRRGSGRSGGPRGHLPSVDAVLDDCDAALARLRPRYRRIVVVGQSFGGSVLAAWRARGPLPVDALVFCAPALGQQRRRHDDTALGELRRRAGLTMTPVRLKDEDYTSDPRYLTLLAADPLMLRSITDRTRAVMVELEDRYVAGWPPHDDPVFLATPAQDRIIDLPTARQVLTTLAPSATERKFVADGHYIEFTDARRDYWDWLAALVRGGRER</sequence>
<organism evidence="2 3">
    <name type="scientific">Kutzneria buriramensis</name>
    <dbReference type="NCBI Taxonomy" id="1045776"/>
    <lineage>
        <taxon>Bacteria</taxon>
        <taxon>Bacillati</taxon>
        <taxon>Actinomycetota</taxon>
        <taxon>Actinomycetes</taxon>
        <taxon>Pseudonocardiales</taxon>
        <taxon>Pseudonocardiaceae</taxon>
        <taxon>Kutzneria</taxon>
    </lineage>
</organism>
<dbReference type="Gene3D" id="3.40.50.1820">
    <property type="entry name" value="alpha/beta hydrolase"/>
    <property type="match status" value="1"/>
</dbReference>
<feature type="domain" description="Serine aminopeptidase S33" evidence="1">
    <location>
        <begin position="32"/>
        <end position="247"/>
    </location>
</feature>
<dbReference type="InterPro" id="IPR051044">
    <property type="entry name" value="MAG_DAG_Lipase"/>
</dbReference>
<dbReference type="GO" id="GO:0016787">
    <property type="term" value="F:hydrolase activity"/>
    <property type="evidence" value="ECO:0007669"/>
    <property type="project" value="UniProtKB-KW"/>
</dbReference>
<protein>
    <submittedName>
        <fullName evidence="2">Alpha-beta hydrolase superfamily lysophospholipase</fullName>
    </submittedName>
</protein>
<evidence type="ECO:0000313" key="2">
    <source>
        <dbReference type="EMBL" id="REH18156.1"/>
    </source>
</evidence>
<dbReference type="SUPFAM" id="SSF53474">
    <property type="entry name" value="alpha/beta-Hydrolases"/>
    <property type="match status" value="1"/>
</dbReference>
<name>A0A3E0G832_9PSEU</name>
<dbReference type="InterPro" id="IPR029058">
    <property type="entry name" value="AB_hydrolase_fold"/>
</dbReference>
<keyword evidence="2" id="KW-0378">Hydrolase</keyword>
<evidence type="ECO:0000313" key="3">
    <source>
        <dbReference type="Proteomes" id="UP000256269"/>
    </source>
</evidence>
<evidence type="ECO:0000259" key="1">
    <source>
        <dbReference type="Pfam" id="PF12146"/>
    </source>
</evidence>
<keyword evidence="3" id="KW-1185">Reference proteome</keyword>
<dbReference type="PANTHER" id="PTHR11614">
    <property type="entry name" value="PHOSPHOLIPASE-RELATED"/>
    <property type="match status" value="1"/>
</dbReference>
<reference evidence="2 3" key="1">
    <citation type="submission" date="2018-08" db="EMBL/GenBank/DDBJ databases">
        <title>Genomic Encyclopedia of Archaeal and Bacterial Type Strains, Phase II (KMG-II): from individual species to whole genera.</title>
        <authorList>
            <person name="Goeker M."/>
        </authorList>
    </citation>
    <scope>NUCLEOTIDE SEQUENCE [LARGE SCALE GENOMIC DNA]</scope>
    <source>
        <strain evidence="2 3">DSM 45791</strain>
    </source>
</reference>
<dbReference type="Proteomes" id="UP000256269">
    <property type="component" value="Unassembled WGS sequence"/>
</dbReference>